<dbReference type="Proteomes" id="UP000252893">
    <property type="component" value="Unassembled WGS sequence"/>
</dbReference>
<dbReference type="RefSeq" id="WP_113946266.1">
    <property type="nucleotide sequence ID" value="NZ_JBHEEG010000005.1"/>
</dbReference>
<sequence length="1047" mass="114475">MAFEHESGLPHAHDRAAGKSEWKGLVFYGDRPFIQAAELNEMQTIQRGVHDRVSRLVAKDGDRIAHAEAFIDLDARTITLTAGSIYVAGDVFPVSEAVIHNIPLTGRLEVGVKLKTSQLTSEDDPTLLGLVPGTAAEGEPGAARTIQAIAWALPYDETEGAFSAVYVIQDGTILDQTGPSMLEPVMQQLAIYDRPHGHYVVEGCRVTGLGANAGGQEFSIEQGEANISGFKRTRHAAIRLSEQEIWDEGAVPGETHTYPGGASYTFKVNQPPISMINSILITKERTVMVTRGSIANGVDGLPDSSVTQIMNIPGYTQGVDYQRMGDAVDWGLPGNEPTPGTSYECTYRYRTIIQADSYTHDEITVSGGATGGDVIVAYTTRLPRIDRIGLREDGSAVYIKGVSARANPVPPIVPSDVLQLATVSNNWIERPVVENDAIRSVPYGEIWRYFNRIIDMDRLVQQERLKNDIDSREPVAKKGMFVDAFENDTMRDAGIEQSAAVGNGIFQLAIVPTVHRVQLFDPVTLDFTEEVIAVQDLKTACTKINPYANFTQLPGTMDIDPAVDFWTVQQTEWLSPETINLNMGQTSNRRTPLRVTTEENKLIDQRSEQAEFLREIPVEFNISGFGAGEVLDLLTFDAISVLPAGGLTADVDGRIQGTFTIPANVTAGTKTISAEGRGGSQANAFFTGMGTINIDVMRRVTTIRTWTFVDADPQAQMFAVPEPRQMIGVDFHLCQIGDQNKGLLIEQVTIDNGYPTTEVMAQSTVSMVDAVEGWKHARYRLPVTTQSDRKFAFVIKTDDNEHSVSLAKLGEFDQDQQKFVSSHPYVIGPRFSSVNAETWSAHQDEALTFRLIAAKYTSTTKTVDLGIIDLDQCSDLQIRAVVELPSPACSVVFEVERTNGTIYKLLPYQLLELTEYITETVKLRAILTGTSKLSPILFAPIELISGTIKTEATYVSRAMALGTNVRVSAYLKTFIPGGATFKMEYSIEGGAFVSLPVAEVEQLAFPMWSEQKFQASNLSGHNIRLKIIATGGPSSRIAAGDFGAGIF</sequence>
<name>A0A366DKA6_9HYPH</name>
<keyword evidence="3" id="KW-1185">Reference proteome</keyword>
<feature type="domain" description="DUF4815" evidence="1">
    <location>
        <begin position="13"/>
        <end position="573"/>
    </location>
</feature>
<evidence type="ECO:0000313" key="2">
    <source>
        <dbReference type="EMBL" id="RBO90517.1"/>
    </source>
</evidence>
<dbReference type="OrthoDB" id="2463879at2"/>
<evidence type="ECO:0000313" key="3">
    <source>
        <dbReference type="Proteomes" id="UP000252893"/>
    </source>
</evidence>
<dbReference type="EMBL" id="QNRH01000013">
    <property type="protein sequence ID" value="RBO90517.1"/>
    <property type="molecule type" value="Genomic_DNA"/>
</dbReference>
<dbReference type="InterPro" id="IPR032096">
    <property type="entry name" value="DUF4815"/>
</dbReference>
<accession>A0A366DKA6</accession>
<gene>
    <name evidence="2" type="ORF">DFR47_11378</name>
</gene>
<evidence type="ECO:0000259" key="1">
    <source>
        <dbReference type="Pfam" id="PF16075"/>
    </source>
</evidence>
<comment type="caution">
    <text evidence="2">The sequence shown here is derived from an EMBL/GenBank/DDBJ whole genome shotgun (WGS) entry which is preliminary data.</text>
</comment>
<reference evidence="2 3" key="1">
    <citation type="submission" date="2018-06" db="EMBL/GenBank/DDBJ databases">
        <title>Genomic Encyclopedia of Type Strains, Phase IV (KMG-IV): sequencing the most valuable type-strain genomes for metagenomic binning, comparative biology and taxonomic classification.</title>
        <authorList>
            <person name="Goeker M."/>
        </authorList>
    </citation>
    <scope>NUCLEOTIDE SEQUENCE [LARGE SCALE GENOMIC DNA]</scope>
    <source>
        <strain evidence="2 3">DSM 25619</strain>
    </source>
</reference>
<dbReference type="AlphaFoldDB" id="A0A366DKA6"/>
<organism evidence="2 3">
    <name type="scientific">Pseudochrobactrum asaccharolyticum</name>
    <dbReference type="NCBI Taxonomy" id="354351"/>
    <lineage>
        <taxon>Bacteria</taxon>
        <taxon>Pseudomonadati</taxon>
        <taxon>Pseudomonadota</taxon>
        <taxon>Alphaproteobacteria</taxon>
        <taxon>Hyphomicrobiales</taxon>
        <taxon>Brucellaceae</taxon>
        <taxon>Pseudochrobactrum</taxon>
    </lineage>
</organism>
<dbReference type="Pfam" id="PF16075">
    <property type="entry name" value="DUF4815"/>
    <property type="match status" value="1"/>
</dbReference>
<protein>
    <submittedName>
        <fullName evidence="2">Uncharacterized protein DUF4815</fullName>
    </submittedName>
</protein>
<proteinExistence type="predicted"/>